<gene>
    <name evidence="1" type="ORF">BV898_10332</name>
</gene>
<name>A0A1W0WJW1_HYPEX</name>
<sequence>MASAVFPLQTAPLNTFPSGFLQAVEKVVRSTVKEIVQLPADTPNSFYAPRKFKGLRVMNAEWEESLQHVNVWFTLEKDGNPLVLAVGNLRAEIDSFIQKLAVPPDKIPPFADAKGKPLNRVAKLR</sequence>
<comment type="caution">
    <text evidence="1">The sequence shown here is derived from an EMBL/GenBank/DDBJ whole genome shotgun (WGS) entry which is preliminary data.</text>
</comment>
<proteinExistence type="predicted"/>
<dbReference type="AlphaFoldDB" id="A0A1W0WJW1"/>
<dbReference type="EMBL" id="MTYJ01000088">
    <property type="protein sequence ID" value="OQV15457.1"/>
    <property type="molecule type" value="Genomic_DNA"/>
</dbReference>
<keyword evidence="2" id="KW-1185">Reference proteome</keyword>
<organism evidence="1 2">
    <name type="scientific">Hypsibius exemplaris</name>
    <name type="common">Freshwater tardigrade</name>
    <dbReference type="NCBI Taxonomy" id="2072580"/>
    <lineage>
        <taxon>Eukaryota</taxon>
        <taxon>Metazoa</taxon>
        <taxon>Ecdysozoa</taxon>
        <taxon>Tardigrada</taxon>
        <taxon>Eutardigrada</taxon>
        <taxon>Parachela</taxon>
        <taxon>Hypsibioidea</taxon>
        <taxon>Hypsibiidae</taxon>
        <taxon>Hypsibius</taxon>
    </lineage>
</organism>
<dbReference type="OrthoDB" id="6621532at2759"/>
<evidence type="ECO:0000313" key="2">
    <source>
        <dbReference type="Proteomes" id="UP000192578"/>
    </source>
</evidence>
<protein>
    <submittedName>
        <fullName evidence="1">Uncharacterized protein</fullName>
    </submittedName>
</protein>
<evidence type="ECO:0000313" key="1">
    <source>
        <dbReference type="EMBL" id="OQV15457.1"/>
    </source>
</evidence>
<accession>A0A1W0WJW1</accession>
<reference evidence="2" key="1">
    <citation type="submission" date="2017-01" db="EMBL/GenBank/DDBJ databases">
        <title>Comparative genomics of anhydrobiosis in the tardigrade Hypsibius dujardini.</title>
        <authorList>
            <person name="Yoshida Y."/>
            <person name="Koutsovoulos G."/>
            <person name="Laetsch D."/>
            <person name="Stevens L."/>
            <person name="Kumar S."/>
            <person name="Horikawa D."/>
            <person name="Ishino K."/>
            <person name="Komine S."/>
            <person name="Tomita M."/>
            <person name="Blaxter M."/>
            <person name="Arakawa K."/>
        </authorList>
    </citation>
    <scope>NUCLEOTIDE SEQUENCE [LARGE SCALE GENOMIC DNA]</scope>
    <source>
        <strain evidence="2">Z151</strain>
    </source>
</reference>
<dbReference type="Proteomes" id="UP000192578">
    <property type="component" value="Unassembled WGS sequence"/>
</dbReference>